<proteinExistence type="predicted"/>
<protein>
    <recommendedName>
        <fullName evidence="4">Integrase core domain containing protein</fullName>
    </recommendedName>
</protein>
<accession>M1E0U1</accession>
<dbReference type="Gramene" id="PGSC0003DMT400097527">
    <property type="protein sequence ID" value="PGSC0003DMT400097527"/>
    <property type="gene ID" value="PGSC0003DMG400047098"/>
</dbReference>
<dbReference type="Proteomes" id="UP000011115">
    <property type="component" value="Unassembled WGS sequence"/>
</dbReference>
<dbReference type="AlphaFoldDB" id="M1E0U1"/>
<dbReference type="PANTHER" id="PTHR33180:SF31">
    <property type="entry name" value="POLYPROTEIN PROTEIN"/>
    <property type="match status" value="1"/>
</dbReference>
<dbReference type="InParanoid" id="M1E0U1"/>
<sequence length="315" mass="34796">MVRTNLDRPPQKKAQGITTNERGSNPPKKRRQKLSLGDKGKRKKHTSERVTVDTRADLSEPEDEQRLISRRDELRARSQPTSTRVPSSVTPHTPESVPAQASPVTLVLLIDPPPRLLNILKGDGLRTILEERLLSTEGLEGKHPDSKKKASEFRPVKEVVVRGKEVRCSSEYINTVMGRDLQYTQPYDGLLVAQSLDDLKGWMAPLISDTTPRWIEAGVLIEKRDLSVVAHDVDAPKTTGIPPDTTGDAHRDEHTVGESDVETDDEKIGVKEENIFKDLPDLAGTVVQTSPVENSMVVSTGVIAYEVIPSTDAQV</sequence>
<reference evidence="3" key="1">
    <citation type="journal article" date="2011" name="Nature">
        <title>Genome sequence and analysis of the tuber crop potato.</title>
        <authorList>
            <consortium name="The Potato Genome Sequencing Consortium"/>
        </authorList>
    </citation>
    <scope>NUCLEOTIDE SEQUENCE [LARGE SCALE GENOMIC DNA]</scope>
    <source>
        <strain evidence="3">cv. DM1-3 516 R44</strain>
    </source>
</reference>
<feature type="compositionally biased region" description="Polar residues" evidence="1">
    <location>
        <begin position="78"/>
        <end position="93"/>
    </location>
</feature>
<feature type="region of interest" description="Disordered" evidence="1">
    <location>
        <begin position="234"/>
        <end position="261"/>
    </location>
</feature>
<dbReference type="PaxDb" id="4113-PGSC0003DMT400097527"/>
<feature type="compositionally biased region" description="Basic and acidic residues" evidence="1">
    <location>
        <begin position="1"/>
        <end position="10"/>
    </location>
</feature>
<dbReference type="HOGENOM" id="CLU_029307_1_3_1"/>
<evidence type="ECO:0000313" key="3">
    <source>
        <dbReference type="Proteomes" id="UP000011115"/>
    </source>
</evidence>
<organism evidence="2 3">
    <name type="scientific">Solanum tuberosum</name>
    <name type="common">Potato</name>
    <dbReference type="NCBI Taxonomy" id="4113"/>
    <lineage>
        <taxon>Eukaryota</taxon>
        <taxon>Viridiplantae</taxon>
        <taxon>Streptophyta</taxon>
        <taxon>Embryophyta</taxon>
        <taxon>Tracheophyta</taxon>
        <taxon>Spermatophyta</taxon>
        <taxon>Magnoliopsida</taxon>
        <taxon>eudicotyledons</taxon>
        <taxon>Gunneridae</taxon>
        <taxon>Pentapetalae</taxon>
        <taxon>asterids</taxon>
        <taxon>lamiids</taxon>
        <taxon>Solanales</taxon>
        <taxon>Solanaceae</taxon>
        <taxon>Solanoideae</taxon>
        <taxon>Solaneae</taxon>
        <taxon>Solanum</taxon>
    </lineage>
</organism>
<evidence type="ECO:0000256" key="1">
    <source>
        <dbReference type="SAM" id="MobiDB-lite"/>
    </source>
</evidence>
<evidence type="ECO:0000313" key="2">
    <source>
        <dbReference type="EnsemblPlants" id="PGSC0003DMT400097527"/>
    </source>
</evidence>
<feature type="compositionally biased region" description="Basic and acidic residues" evidence="1">
    <location>
        <begin position="47"/>
        <end position="76"/>
    </location>
</feature>
<feature type="region of interest" description="Disordered" evidence="1">
    <location>
        <begin position="1"/>
        <end position="98"/>
    </location>
</feature>
<reference evidence="2" key="2">
    <citation type="submission" date="2015-06" db="UniProtKB">
        <authorList>
            <consortium name="EnsemblPlants"/>
        </authorList>
    </citation>
    <scope>IDENTIFICATION</scope>
    <source>
        <strain evidence="2">DM1-3 516 R44</strain>
    </source>
</reference>
<name>M1E0U1_SOLTU</name>
<dbReference type="PANTHER" id="PTHR33180">
    <property type="entry name" value="PHOTOSYSTEM II CP43 REACTION CENTER PROTEIN"/>
    <property type="match status" value="1"/>
</dbReference>
<dbReference type="EnsemblPlants" id="PGSC0003DMT400097527">
    <property type="protein sequence ID" value="PGSC0003DMT400097527"/>
    <property type="gene ID" value="PGSC0003DMG400047098"/>
</dbReference>
<feature type="compositionally biased region" description="Basic and acidic residues" evidence="1">
    <location>
        <begin position="247"/>
        <end position="257"/>
    </location>
</feature>
<keyword evidence="3" id="KW-1185">Reference proteome</keyword>
<evidence type="ECO:0008006" key="4">
    <source>
        <dbReference type="Google" id="ProtNLM"/>
    </source>
</evidence>